<proteinExistence type="predicted"/>
<feature type="transmembrane region" description="Helical" evidence="1">
    <location>
        <begin position="61"/>
        <end position="80"/>
    </location>
</feature>
<dbReference type="AlphaFoldDB" id="A0AB35X3Y7"/>
<reference evidence="2 3" key="1">
    <citation type="submission" date="2023-10" db="EMBL/GenBank/DDBJ databases">
        <title>Wastewater isolates of ESBL- and carbapenemase-producing Gram-negative bacteria from New Zealand.</title>
        <authorList>
            <person name="Straub C."/>
            <person name="Weaver L."/>
            <person name="Cornelius A."/>
            <person name="Mcgill E."/>
            <person name="Dyet K."/>
            <person name="White L."/>
            <person name="Pattis I."/>
        </authorList>
    </citation>
    <scope>NUCLEOTIDE SEQUENCE [LARGE SCALE GENOMIC DNA]</scope>
    <source>
        <strain evidence="2 3">ESBL09</strain>
    </source>
</reference>
<organism evidence="2 3">
    <name type="scientific">Kluyvera ascorbata</name>
    <dbReference type="NCBI Taxonomy" id="51288"/>
    <lineage>
        <taxon>Bacteria</taxon>
        <taxon>Pseudomonadati</taxon>
        <taxon>Pseudomonadota</taxon>
        <taxon>Gammaproteobacteria</taxon>
        <taxon>Enterobacterales</taxon>
        <taxon>Enterobacteriaceae</taxon>
        <taxon>Kluyvera</taxon>
    </lineage>
</organism>
<dbReference type="Proteomes" id="UP001331691">
    <property type="component" value="Unassembled WGS sequence"/>
</dbReference>
<name>A0AB35X3Y7_9ENTR</name>
<feature type="transmembrane region" description="Helical" evidence="1">
    <location>
        <begin position="92"/>
        <end position="112"/>
    </location>
</feature>
<protein>
    <submittedName>
        <fullName evidence="2">Uncharacterized protein</fullName>
    </submittedName>
</protein>
<keyword evidence="1" id="KW-1133">Transmembrane helix</keyword>
<keyword evidence="3" id="KW-1185">Reference proteome</keyword>
<gene>
    <name evidence="2" type="ORF">V4836_07345</name>
</gene>
<evidence type="ECO:0000313" key="3">
    <source>
        <dbReference type="Proteomes" id="UP001331691"/>
    </source>
</evidence>
<accession>A0AB35X3Y7</accession>
<keyword evidence="1" id="KW-0812">Transmembrane</keyword>
<keyword evidence="1" id="KW-0472">Membrane</keyword>
<feature type="transmembrane region" description="Helical" evidence="1">
    <location>
        <begin position="12"/>
        <end position="29"/>
    </location>
</feature>
<feature type="transmembrane region" description="Helical" evidence="1">
    <location>
        <begin position="35"/>
        <end position="52"/>
    </location>
</feature>
<comment type="caution">
    <text evidence="2">The sequence shown here is derived from an EMBL/GenBank/DDBJ whole genome shotgun (WGS) entry which is preliminary data.</text>
</comment>
<dbReference type="RefSeq" id="WP_331387999.1">
    <property type="nucleotide sequence ID" value="NZ_JAZKKV010000001.1"/>
</dbReference>
<sequence>MDFKQLKNNNIYFYLYMAAPSVLPLAYFFTMNDKAAFVVFCVVALICVFLDLRELKKTDESYVGFVGSALGIVVFPPIYVYGRARDAGMKKWHWLLIYVAIALGSAFISSTIDDNEALKISACEITTSIFKDKKSDVQCLAVEDVKKVSDKHYRAKAVLSNGIDMPITIEERDNNYIYVTISPLSGLIE</sequence>
<dbReference type="EMBL" id="JAZKKV010000001">
    <property type="protein sequence ID" value="MEE9653970.1"/>
    <property type="molecule type" value="Genomic_DNA"/>
</dbReference>
<evidence type="ECO:0000256" key="1">
    <source>
        <dbReference type="SAM" id="Phobius"/>
    </source>
</evidence>
<evidence type="ECO:0000313" key="2">
    <source>
        <dbReference type="EMBL" id="MEE9653970.1"/>
    </source>
</evidence>